<gene>
    <name evidence="1" type="ORF">MENTE1834_LOCUS16504</name>
</gene>
<dbReference type="Proteomes" id="UP001497535">
    <property type="component" value="Unassembled WGS sequence"/>
</dbReference>
<evidence type="ECO:0000313" key="2">
    <source>
        <dbReference type="Proteomes" id="UP001497535"/>
    </source>
</evidence>
<protein>
    <submittedName>
        <fullName evidence="1">Uncharacterized protein</fullName>
    </submittedName>
</protein>
<name>A0ACB0YTP1_MELEN</name>
<keyword evidence="2" id="KW-1185">Reference proteome</keyword>
<proteinExistence type="predicted"/>
<sequence length="147" mass="15874">MKQAQSKDSLHSTISEATNNENLKLGDQVKMKTGGRAGVVAFVGPTDFQAGIWIGVILERPEGKNNGSVDGRVYFKCQDKFGVFCRPNNLVKLNTQSAIQSPLAQRSQQHRRVPSPTNSIASSFAPSIAASQVGGLRDHSPFAQEYG</sequence>
<accession>A0ACB0YTP1</accession>
<evidence type="ECO:0000313" key="1">
    <source>
        <dbReference type="EMBL" id="CAK5062446.1"/>
    </source>
</evidence>
<dbReference type="EMBL" id="CAVMJV010000018">
    <property type="protein sequence ID" value="CAK5062446.1"/>
    <property type="molecule type" value="Genomic_DNA"/>
</dbReference>
<organism evidence="1 2">
    <name type="scientific">Meloidogyne enterolobii</name>
    <name type="common">Root-knot nematode worm</name>
    <name type="synonym">Meloidogyne mayaguensis</name>
    <dbReference type="NCBI Taxonomy" id="390850"/>
    <lineage>
        <taxon>Eukaryota</taxon>
        <taxon>Metazoa</taxon>
        <taxon>Ecdysozoa</taxon>
        <taxon>Nematoda</taxon>
        <taxon>Chromadorea</taxon>
        <taxon>Rhabditida</taxon>
        <taxon>Tylenchina</taxon>
        <taxon>Tylenchomorpha</taxon>
        <taxon>Tylenchoidea</taxon>
        <taxon>Meloidogynidae</taxon>
        <taxon>Meloidogyninae</taxon>
        <taxon>Meloidogyne</taxon>
    </lineage>
</organism>
<reference evidence="1" key="1">
    <citation type="submission" date="2023-11" db="EMBL/GenBank/DDBJ databases">
        <authorList>
            <person name="Poullet M."/>
        </authorList>
    </citation>
    <scope>NUCLEOTIDE SEQUENCE</scope>
    <source>
        <strain evidence="1">E1834</strain>
    </source>
</reference>
<comment type="caution">
    <text evidence="1">The sequence shown here is derived from an EMBL/GenBank/DDBJ whole genome shotgun (WGS) entry which is preliminary data.</text>
</comment>